<comment type="caution">
    <text evidence="2">The sequence shown here is derived from an EMBL/GenBank/DDBJ whole genome shotgun (WGS) entry which is preliminary data.</text>
</comment>
<evidence type="ECO:0000259" key="1">
    <source>
        <dbReference type="PROSITE" id="PS51272"/>
    </source>
</evidence>
<feature type="domain" description="SLH" evidence="1">
    <location>
        <begin position="443"/>
        <end position="506"/>
    </location>
</feature>
<organism evidence="2 3">
    <name type="scientific">candidate division WOR-1 bacterium RIFOXYC12_FULL_54_18</name>
    <dbReference type="NCBI Taxonomy" id="1802584"/>
    <lineage>
        <taxon>Bacteria</taxon>
        <taxon>Bacillati</taxon>
        <taxon>Saganbacteria</taxon>
    </lineage>
</organism>
<dbReference type="PANTHER" id="PTHR43308:SF5">
    <property type="entry name" value="S-LAYER PROTEIN _ PEPTIDOGLYCAN ENDO-BETA-N-ACETYLGLUCOSAMINIDASE"/>
    <property type="match status" value="1"/>
</dbReference>
<dbReference type="PROSITE" id="PS51272">
    <property type="entry name" value="SLH"/>
    <property type="match status" value="2"/>
</dbReference>
<feature type="domain" description="SLH" evidence="1">
    <location>
        <begin position="508"/>
        <end position="571"/>
    </location>
</feature>
<dbReference type="AlphaFoldDB" id="A0A1F4T5C2"/>
<dbReference type="InterPro" id="IPR051465">
    <property type="entry name" value="Cell_Envelope_Struct_Comp"/>
</dbReference>
<gene>
    <name evidence="2" type="ORF">A3K49_03050</name>
</gene>
<accession>A0A1F4T5C2</accession>
<dbReference type="InterPro" id="IPR001119">
    <property type="entry name" value="SLH_dom"/>
</dbReference>
<dbReference type="Gene3D" id="2.40.160.60">
    <property type="entry name" value="Outer membrane protein transport protein (OMPP1/FadL/TodX)"/>
    <property type="match status" value="1"/>
</dbReference>
<dbReference type="Proteomes" id="UP000178602">
    <property type="component" value="Unassembled WGS sequence"/>
</dbReference>
<protein>
    <recommendedName>
        <fullName evidence="1">SLH domain-containing protein</fullName>
    </recommendedName>
</protein>
<evidence type="ECO:0000313" key="3">
    <source>
        <dbReference type="Proteomes" id="UP000178602"/>
    </source>
</evidence>
<sequence>MIICYVLISPAFAGSSLDPSSVIYNARQLGMGGVSLGLTTDGSDIFLNPSALSRIDFPQFTATARRLALDETQYSLAGWAFPTQYGVFGLGFTGLNTGGSIPTMRDPATGRVIQNPSQEVGSFDNSALVFSWARDLDAPDNIAIGGSLKLITQTLAGGTSDRATALALDLGATYLYRPWLKFSGNLQNILGAGLKWSGGEDKLGGYYKFNGAVNILGDEKSSLQKHDQTLVAGLGVDLPNAAPGNALLFHTGVEYEPQKNITLRAGLNQEEGSTGLTMGVGLYNSGYRFDYAFVQRPNLPGDNPHYFSLSYVGEKTLTTSIKPTRKIPFLKLNYPPDRLLTNRFYLVVSGEGYVTKLLEKQSVWKIASFGTTVEVQQLSTIEPFSKVYVNNVLLKDPSSIEANQILSVGRNVTTLIAQTTHENIDETRIITAESLTRQAVVLRFNPFRDTPMSYWAIEPIALAVTLEMVKGYPDGKFYPDKGITRAELVTLLVRTLDKAEATLIPYGENKIFKDVFPKHWAAKEINYGSVIRYITGYPDGTFKPNKVLTRAEGITILARYGNLEEERFYAGSPFPDLPKDFWANKNILSAKKAGLLKYLEGKEFKPKAAFTRAEACEVLYRVPTISRAVDYFWQTGKVSLSQ</sequence>
<name>A0A1F4T5C2_UNCSA</name>
<dbReference type="PANTHER" id="PTHR43308">
    <property type="entry name" value="OUTER MEMBRANE PROTEIN ALPHA-RELATED"/>
    <property type="match status" value="1"/>
</dbReference>
<dbReference type="EMBL" id="MEUG01000001">
    <property type="protein sequence ID" value="OGC27962.1"/>
    <property type="molecule type" value="Genomic_DNA"/>
</dbReference>
<proteinExistence type="predicted"/>
<dbReference type="Pfam" id="PF00395">
    <property type="entry name" value="SLH"/>
    <property type="match status" value="3"/>
</dbReference>
<evidence type="ECO:0000313" key="2">
    <source>
        <dbReference type="EMBL" id="OGC27962.1"/>
    </source>
</evidence>
<reference evidence="2 3" key="1">
    <citation type="journal article" date="2016" name="Nat. Commun.">
        <title>Thousands of microbial genomes shed light on interconnected biogeochemical processes in an aquifer system.</title>
        <authorList>
            <person name="Anantharaman K."/>
            <person name="Brown C.T."/>
            <person name="Hug L.A."/>
            <person name="Sharon I."/>
            <person name="Castelle C.J."/>
            <person name="Probst A.J."/>
            <person name="Thomas B.C."/>
            <person name="Singh A."/>
            <person name="Wilkins M.J."/>
            <person name="Karaoz U."/>
            <person name="Brodie E.L."/>
            <person name="Williams K.H."/>
            <person name="Hubbard S.S."/>
            <person name="Banfield J.F."/>
        </authorList>
    </citation>
    <scope>NUCLEOTIDE SEQUENCE [LARGE SCALE GENOMIC DNA]</scope>
</reference>